<evidence type="ECO:0000256" key="3">
    <source>
        <dbReference type="ARBA" id="ARBA00022722"/>
    </source>
</evidence>
<evidence type="ECO:0000256" key="1">
    <source>
        <dbReference type="ARBA" id="ARBA00002663"/>
    </source>
</evidence>
<evidence type="ECO:0000256" key="4">
    <source>
        <dbReference type="ARBA" id="ARBA00022759"/>
    </source>
</evidence>
<dbReference type="InterPro" id="IPR020539">
    <property type="entry name" value="RNase_P_CS"/>
</dbReference>
<name>A0A1J1DYQ6_9FLAO</name>
<dbReference type="AlphaFoldDB" id="A0A1J1DYQ6"/>
<dbReference type="EMBL" id="AP014564">
    <property type="protein sequence ID" value="BAV95047.1"/>
    <property type="molecule type" value="Genomic_DNA"/>
</dbReference>
<evidence type="ECO:0000313" key="8">
    <source>
        <dbReference type="Proteomes" id="UP000243197"/>
    </source>
</evidence>
<accession>A0A1J1DYQ6</accession>
<evidence type="ECO:0000256" key="6">
    <source>
        <dbReference type="ARBA" id="ARBA00022884"/>
    </source>
</evidence>
<reference evidence="7 8" key="1">
    <citation type="submission" date="2014-03" db="EMBL/GenBank/DDBJ databases">
        <title>complete genome sequence of Flavobacteriaceae bacterium JBKA-6.</title>
        <authorList>
            <person name="Takano T."/>
            <person name="Nakamura Y."/>
            <person name="Takuma S."/>
            <person name="Yasuike M."/>
            <person name="Matsuyama T."/>
            <person name="Sakai T."/>
            <person name="Fujiwara A."/>
            <person name="Kimoto K."/>
            <person name="Fukuda Y."/>
            <person name="Kondo H."/>
            <person name="Hirono I."/>
            <person name="Nakayasu C."/>
        </authorList>
    </citation>
    <scope>NUCLEOTIDE SEQUENCE [LARGE SCALE GENOMIC DNA]</scope>
    <source>
        <strain evidence="7 8">JBKA-6</strain>
    </source>
</reference>
<keyword evidence="4" id="KW-0255">Endonuclease</keyword>
<dbReference type="GO" id="GO:0008033">
    <property type="term" value="P:tRNA processing"/>
    <property type="evidence" value="ECO:0007669"/>
    <property type="project" value="UniProtKB-KW"/>
</dbReference>
<dbReference type="InterPro" id="IPR014721">
    <property type="entry name" value="Ribsml_uS5_D2-typ_fold_subgr"/>
</dbReference>
<dbReference type="SUPFAM" id="SSF54211">
    <property type="entry name" value="Ribosomal protein S5 domain 2-like"/>
    <property type="match status" value="1"/>
</dbReference>
<dbReference type="KEGG" id="ise:JBKA6_1034"/>
<evidence type="ECO:0000313" key="7">
    <source>
        <dbReference type="EMBL" id="BAV95047.1"/>
    </source>
</evidence>
<dbReference type="GO" id="GO:0004526">
    <property type="term" value="F:ribonuclease P activity"/>
    <property type="evidence" value="ECO:0007669"/>
    <property type="project" value="InterPro"/>
</dbReference>
<dbReference type="GO" id="GO:0000049">
    <property type="term" value="F:tRNA binding"/>
    <property type="evidence" value="ECO:0007669"/>
    <property type="project" value="InterPro"/>
</dbReference>
<evidence type="ECO:0000256" key="2">
    <source>
        <dbReference type="ARBA" id="ARBA00022694"/>
    </source>
</evidence>
<organism evidence="7 8">
    <name type="scientific">Ichthyobacterium seriolicida</name>
    <dbReference type="NCBI Taxonomy" id="242600"/>
    <lineage>
        <taxon>Bacteria</taxon>
        <taxon>Pseudomonadati</taxon>
        <taxon>Bacteroidota</taxon>
        <taxon>Flavobacteriia</taxon>
        <taxon>Flavobacteriales</taxon>
        <taxon>Ichthyobacteriaceae</taxon>
        <taxon>Ichthyobacterium</taxon>
    </lineage>
</organism>
<dbReference type="Pfam" id="PF00825">
    <property type="entry name" value="Ribonuclease_P"/>
    <property type="match status" value="1"/>
</dbReference>
<dbReference type="InterPro" id="IPR000100">
    <property type="entry name" value="RNase_P"/>
</dbReference>
<evidence type="ECO:0000256" key="5">
    <source>
        <dbReference type="ARBA" id="ARBA00022801"/>
    </source>
</evidence>
<dbReference type="Proteomes" id="UP000243197">
    <property type="component" value="Chromosome"/>
</dbReference>
<keyword evidence="8" id="KW-1185">Reference proteome</keyword>
<keyword evidence="2" id="KW-0819">tRNA processing</keyword>
<keyword evidence="5" id="KW-0378">Hydrolase</keyword>
<dbReference type="Gene3D" id="3.30.230.10">
    <property type="match status" value="1"/>
</dbReference>
<comment type="function">
    <text evidence="1">RNaseP catalyzes the removal of the 5'-leader sequence from pre-tRNA to produce the mature 5'-terminus. It can also cleave other RNA substrates such as 4.5S RNA. The protein component plays an auxiliary but essential role in vivo by binding to the 5'-leader sequence and broadening the substrate specificity of the ribozyme.</text>
</comment>
<proteinExistence type="predicted"/>
<keyword evidence="6" id="KW-0694">RNA-binding</keyword>
<dbReference type="InterPro" id="IPR020568">
    <property type="entry name" value="Ribosomal_Su5_D2-typ_SF"/>
</dbReference>
<protein>
    <submittedName>
        <fullName evidence="7">Ribonuclease P protein component</fullName>
    </submittedName>
</protein>
<dbReference type="PROSITE" id="PS00648">
    <property type="entry name" value="RIBONUCLEASE_P"/>
    <property type="match status" value="1"/>
</dbReference>
<sequence length="74" mass="8998">MFSVPKKNIRKAVDRNQIKRLLRESYRLNKVNIQNLEFNYFIMFLYLSDKPSDFKEINEVVKKLLDNFSRKLKA</sequence>
<keyword evidence="3" id="KW-0540">Nuclease</keyword>
<gene>
    <name evidence="7" type="ORF">JBKA6_1034</name>
</gene>